<dbReference type="EMBL" id="MN740295">
    <property type="protein sequence ID" value="QHT98708.1"/>
    <property type="molecule type" value="Genomic_DNA"/>
</dbReference>
<reference evidence="1" key="1">
    <citation type="journal article" date="2020" name="Nature">
        <title>Giant virus diversity and host interactions through global metagenomics.</title>
        <authorList>
            <person name="Schulz F."/>
            <person name="Roux S."/>
            <person name="Paez-Espino D."/>
            <person name="Jungbluth S."/>
            <person name="Walsh D.A."/>
            <person name="Denef V.J."/>
            <person name="McMahon K.D."/>
            <person name="Konstantinidis K.T."/>
            <person name="Eloe-Fadrosh E.A."/>
            <person name="Kyrpides N.C."/>
            <person name="Woyke T."/>
        </authorList>
    </citation>
    <scope>NUCLEOTIDE SEQUENCE</scope>
    <source>
        <strain evidence="1">GVMAG-M-3300025676-16</strain>
    </source>
</reference>
<dbReference type="AlphaFoldDB" id="A0A6C0IZD6"/>
<evidence type="ECO:0000313" key="1">
    <source>
        <dbReference type="EMBL" id="QHT98708.1"/>
    </source>
</evidence>
<sequence>MNNSDGEQIKNACNYANLGNYNNGNGISTGSPTAAGSGSYVVPSYGPGMNQGYDVLNYGGVTCSGHPTISNAYPASSNLQYVTRSCKN</sequence>
<proteinExistence type="predicted"/>
<organism evidence="1">
    <name type="scientific">viral metagenome</name>
    <dbReference type="NCBI Taxonomy" id="1070528"/>
    <lineage>
        <taxon>unclassified sequences</taxon>
        <taxon>metagenomes</taxon>
        <taxon>organismal metagenomes</taxon>
    </lineage>
</organism>
<name>A0A6C0IZD6_9ZZZZ</name>
<accession>A0A6C0IZD6</accession>
<protein>
    <submittedName>
        <fullName evidence="1">Uncharacterized protein</fullName>
    </submittedName>
</protein>